<dbReference type="Pfam" id="PF07687">
    <property type="entry name" value="M20_dimer"/>
    <property type="match status" value="1"/>
</dbReference>
<dbReference type="FunFam" id="3.30.70.360:FF:000004">
    <property type="entry name" value="Peptidase M20 domain-containing protein 2"/>
    <property type="match status" value="1"/>
</dbReference>
<dbReference type="InterPro" id="IPR011650">
    <property type="entry name" value="Peptidase_M20_dimer"/>
</dbReference>
<dbReference type="SUPFAM" id="SSF55031">
    <property type="entry name" value="Bacterial exopeptidase dimerisation domain"/>
    <property type="match status" value="1"/>
</dbReference>
<evidence type="ECO:0000259" key="1">
    <source>
        <dbReference type="Pfam" id="PF07687"/>
    </source>
</evidence>
<dbReference type="NCBIfam" id="TIGR01891">
    <property type="entry name" value="amidohydrolases"/>
    <property type="match status" value="1"/>
</dbReference>
<dbReference type="EMBL" id="CAEUNJ010000068">
    <property type="protein sequence ID" value="CAB4372362.1"/>
    <property type="molecule type" value="Genomic_DNA"/>
</dbReference>
<proteinExistence type="predicted"/>
<name>A0A6J6AQ84_9ZZZZ</name>
<sequence length="396" mass="41569">MDINEAKRQAVEVIDSCRELLLEVSHSIHSHPEENYAEHHAHDVLTAALESNGLDVQRGAYGMPTAFEASTGTSGPEIAVFCEYDALPGIGHACGHNIIAAAGLGATLGAAAVAKELNGRLRVFGSPAEEGGGGKVFMLERGALDGIDAAMMVHPADADLRWMNTIAVQQLLITWHGEAAHAAAQPWNGRNALDAAVLGYMNVAALRQHIRPDERIHGVFTNGGDKPNIVPASAAMHWFVRAGDIASLEQLKARVLAALKAGGEATGCSTEFSWLEPSYAELVRNAPFENLYAANSAALGRVVAEPDGEINVVGSTDMGNVSHVVPSIHPMIAVAPSGVGIHTEKFTDFAASPAGDAGVLDGAKAMAMTIIDLWSSPELLQSVTDAFASRGNLRVL</sequence>
<dbReference type="GO" id="GO:0016805">
    <property type="term" value="F:dipeptidase activity"/>
    <property type="evidence" value="ECO:0007669"/>
    <property type="project" value="InterPro"/>
</dbReference>
<dbReference type="PANTHER" id="PTHR30575:SF0">
    <property type="entry name" value="XAA-ARG DIPEPTIDASE"/>
    <property type="match status" value="1"/>
</dbReference>
<accession>A0A6J6AQ84</accession>
<dbReference type="InterPro" id="IPR052030">
    <property type="entry name" value="Peptidase_M20/M20A_hydrolases"/>
</dbReference>
<dbReference type="InterPro" id="IPR002933">
    <property type="entry name" value="Peptidase_M20"/>
</dbReference>
<dbReference type="SUPFAM" id="SSF53187">
    <property type="entry name" value="Zn-dependent exopeptidases"/>
    <property type="match status" value="1"/>
</dbReference>
<dbReference type="Pfam" id="PF01546">
    <property type="entry name" value="Peptidase_M20"/>
    <property type="match status" value="1"/>
</dbReference>
<dbReference type="CDD" id="cd03887">
    <property type="entry name" value="M20_Acy1L2"/>
    <property type="match status" value="1"/>
</dbReference>
<evidence type="ECO:0000313" key="2">
    <source>
        <dbReference type="EMBL" id="CAB4372362.1"/>
    </source>
</evidence>
<dbReference type="Gene3D" id="3.40.630.10">
    <property type="entry name" value="Zn peptidases"/>
    <property type="match status" value="1"/>
</dbReference>
<dbReference type="PIRSF" id="PIRSF037226">
    <property type="entry name" value="Amidohydrolase_ACY1L2_prd"/>
    <property type="match status" value="1"/>
</dbReference>
<dbReference type="InterPro" id="IPR036264">
    <property type="entry name" value="Bact_exopeptidase_dim_dom"/>
</dbReference>
<dbReference type="Gene3D" id="3.30.70.360">
    <property type="match status" value="1"/>
</dbReference>
<protein>
    <submittedName>
        <fullName evidence="2">Unannotated protein</fullName>
    </submittedName>
</protein>
<feature type="domain" description="Peptidase M20 dimerisation" evidence="1">
    <location>
        <begin position="173"/>
        <end position="262"/>
    </location>
</feature>
<dbReference type="AlphaFoldDB" id="A0A6J6AQ84"/>
<gene>
    <name evidence="2" type="ORF">UFOPK4201_01436</name>
</gene>
<dbReference type="PANTHER" id="PTHR30575">
    <property type="entry name" value="PEPTIDASE M20"/>
    <property type="match status" value="1"/>
</dbReference>
<dbReference type="InterPro" id="IPR017439">
    <property type="entry name" value="Amidohydrolase"/>
</dbReference>
<dbReference type="InterPro" id="IPR017144">
    <property type="entry name" value="Xaa-Arg_dipeptidase"/>
</dbReference>
<organism evidence="2">
    <name type="scientific">freshwater metagenome</name>
    <dbReference type="NCBI Taxonomy" id="449393"/>
    <lineage>
        <taxon>unclassified sequences</taxon>
        <taxon>metagenomes</taxon>
        <taxon>ecological metagenomes</taxon>
    </lineage>
</organism>
<reference evidence="2" key="1">
    <citation type="submission" date="2020-05" db="EMBL/GenBank/DDBJ databases">
        <authorList>
            <person name="Chiriac C."/>
            <person name="Salcher M."/>
            <person name="Ghai R."/>
            <person name="Kavagutti S V."/>
        </authorList>
    </citation>
    <scope>NUCLEOTIDE SEQUENCE</scope>
</reference>